<feature type="region of interest" description="Disordered" evidence="2">
    <location>
        <begin position="302"/>
        <end position="408"/>
    </location>
</feature>
<gene>
    <name evidence="3" type="ORF">BLNAU_15922</name>
</gene>
<feature type="coiled-coil region" evidence="1">
    <location>
        <begin position="149"/>
        <end position="183"/>
    </location>
</feature>
<dbReference type="EMBL" id="JARBJD010000161">
    <property type="protein sequence ID" value="KAK2949196.1"/>
    <property type="molecule type" value="Genomic_DNA"/>
</dbReference>
<comment type="caution">
    <text evidence="3">The sequence shown here is derived from an EMBL/GenBank/DDBJ whole genome shotgun (WGS) entry which is preliminary data.</text>
</comment>
<evidence type="ECO:0000313" key="4">
    <source>
        <dbReference type="Proteomes" id="UP001281761"/>
    </source>
</evidence>
<name>A0ABQ9XG05_9EUKA</name>
<reference evidence="3 4" key="1">
    <citation type="journal article" date="2022" name="bioRxiv">
        <title>Genomics of Preaxostyla Flagellates Illuminates Evolutionary Transitions and the Path Towards Mitochondrial Loss.</title>
        <authorList>
            <person name="Novak L.V.F."/>
            <person name="Treitli S.C."/>
            <person name="Pyrih J."/>
            <person name="Halakuc P."/>
            <person name="Pipaliya S.V."/>
            <person name="Vacek V."/>
            <person name="Brzon O."/>
            <person name="Soukal P."/>
            <person name="Eme L."/>
            <person name="Dacks J.B."/>
            <person name="Karnkowska A."/>
            <person name="Elias M."/>
            <person name="Hampl V."/>
        </authorList>
    </citation>
    <scope>NUCLEOTIDE SEQUENCE [LARGE SCALE GENOMIC DNA]</scope>
    <source>
        <strain evidence="3">NAU3</strain>
        <tissue evidence="3">Gut</tissue>
    </source>
</reference>
<sequence length="453" mass="51149">MSITKRVPTLTTTVSNLPDCSVKVSSNTKFEFIPPLTIKPLSLYPRIFKLAFKHANAAYQQFVFLLMPLIVVQRARTDKGDSSDFDFNKPFALVVDYNYNTQCQVQDANNRFAYSIFEKYTTPSCGGGPNKQGSWWFVPSPWMCVDNSHEEKQINDRQQTEEIEALKEQLESTKNEHEKIQLKIAIQAAELAKSTLRIVELEGELKIKRNSQSDKLQTKKREDETLARRKRWCNSREQVSASRQEFPRFVSCLSLHIPSSSAHHVELMQILTEAFMLSPKQAKEKRTDPSKLPPSEARKLFTTTAHLKQDPPSREEENHHVTPKPITDRSGPLRGFSPIRTLRSQESTSPALRPPLTSRKAVTNSTFQRPQGSTANSPQPNNTCRSSGGRHTRRPIGQYFRSPCLDPLPHITPDATRVSSLTCSPHQQGTPLASCFHSLPHSILPPPKSVVTA</sequence>
<evidence type="ECO:0000313" key="3">
    <source>
        <dbReference type="EMBL" id="KAK2949196.1"/>
    </source>
</evidence>
<feature type="compositionally biased region" description="Basic and acidic residues" evidence="2">
    <location>
        <begin position="307"/>
        <end position="320"/>
    </location>
</feature>
<evidence type="ECO:0000256" key="1">
    <source>
        <dbReference type="SAM" id="Coils"/>
    </source>
</evidence>
<organism evidence="3 4">
    <name type="scientific">Blattamonas nauphoetae</name>
    <dbReference type="NCBI Taxonomy" id="2049346"/>
    <lineage>
        <taxon>Eukaryota</taxon>
        <taxon>Metamonada</taxon>
        <taxon>Preaxostyla</taxon>
        <taxon>Oxymonadida</taxon>
        <taxon>Blattamonas</taxon>
    </lineage>
</organism>
<evidence type="ECO:0000256" key="2">
    <source>
        <dbReference type="SAM" id="MobiDB-lite"/>
    </source>
</evidence>
<proteinExistence type="predicted"/>
<keyword evidence="1" id="KW-0175">Coiled coil</keyword>
<accession>A0ABQ9XG05</accession>
<protein>
    <submittedName>
        <fullName evidence="3">Uncharacterized protein</fullName>
    </submittedName>
</protein>
<feature type="region of interest" description="Disordered" evidence="2">
    <location>
        <begin position="212"/>
        <end position="234"/>
    </location>
</feature>
<dbReference type="Proteomes" id="UP001281761">
    <property type="component" value="Unassembled WGS sequence"/>
</dbReference>
<keyword evidence="4" id="KW-1185">Reference proteome</keyword>
<feature type="compositionally biased region" description="Basic and acidic residues" evidence="2">
    <location>
        <begin position="216"/>
        <end position="227"/>
    </location>
</feature>
<feature type="compositionally biased region" description="Polar residues" evidence="2">
    <location>
        <begin position="360"/>
        <end position="386"/>
    </location>
</feature>